<protein>
    <submittedName>
        <fullName evidence="3">Acyl-protein thioesterase 1-like protein</fullName>
    </submittedName>
</protein>
<proteinExistence type="inferred from homology"/>
<dbReference type="Proteomes" id="UP001338125">
    <property type="component" value="Unassembled WGS sequence"/>
</dbReference>
<dbReference type="EMBL" id="JAVFKD010000012">
    <property type="protein sequence ID" value="KAK5992565.1"/>
    <property type="molecule type" value="Genomic_DNA"/>
</dbReference>
<organism evidence="3 4">
    <name type="scientific">Cladobotryum mycophilum</name>
    <dbReference type="NCBI Taxonomy" id="491253"/>
    <lineage>
        <taxon>Eukaryota</taxon>
        <taxon>Fungi</taxon>
        <taxon>Dikarya</taxon>
        <taxon>Ascomycota</taxon>
        <taxon>Pezizomycotina</taxon>
        <taxon>Sordariomycetes</taxon>
        <taxon>Hypocreomycetidae</taxon>
        <taxon>Hypocreales</taxon>
        <taxon>Hypocreaceae</taxon>
        <taxon>Cladobotryum</taxon>
    </lineage>
</organism>
<dbReference type="InterPro" id="IPR003140">
    <property type="entry name" value="PLipase/COase/thioEstase"/>
</dbReference>
<keyword evidence="4" id="KW-1185">Reference proteome</keyword>
<gene>
    <name evidence="3" type="ORF">PT974_05978</name>
</gene>
<evidence type="ECO:0000313" key="3">
    <source>
        <dbReference type="EMBL" id="KAK5992565.1"/>
    </source>
</evidence>
<dbReference type="PANTHER" id="PTHR10655:SF63">
    <property type="entry name" value="PHOSPHOLIPASE_CARBOXYLESTERASE_THIOESTERASE DOMAIN-CONTAINING PROTEIN"/>
    <property type="match status" value="1"/>
</dbReference>
<comment type="caution">
    <text evidence="3">The sequence shown here is derived from an EMBL/GenBank/DDBJ whole genome shotgun (WGS) entry which is preliminary data.</text>
</comment>
<dbReference type="Gene3D" id="3.40.50.1820">
    <property type="entry name" value="alpha/beta hydrolase"/>
    <property type="match status" value="1"/>
</dbReference>
<dbReference type="InterPro" id="IPR050565">
    <property type="entry name" value="LYPA1-2/EST-like"/>
</dbReference>
<sequence length="303" mass="33504">MDGYITHSISESASENPFGPIHVVQPSDEHTHTAVLLHGRGSAGEEFADELFESALSSGKNLQDQFPQWRWVFPSSPVEWNATFQENMSSWFEAQSLTDPTIRQDLQIAGIKTSATHICHILEDEIQQLNGKSEKLVLGGISQGGAVAIWSLLYRKRSQSERLGGFVGANTWLPFATSIQDILTRNGSPDLGNSTSPTRSDHDPFLETILEPLKSELQHTNGRFLQTPILMGHGIDDAYVDVELGREASHVLASIGFKVEWRDYIGAEQEGHWLKIPEQLDDIAVFLARLSVEAHTISAPASH</sequence>
<name>A0ABR0SLD7_9HYPO</name>
<comment type="similarity">
    <text evidence="1">Belongs to the AB hydrolase superfamily. AB hydrolase 2 family.</text>
</comment>
<reference evidence="3 4" key="1">
    <citation type="submission" date="2024-01" db="EMBL/GenBank/DDBJ databases">
        <title>Complete genome of Cladobotryum mycophilum ATHUM6906.</title>
        <authorList>
            <person name="Christinaki A.C."/>
            <person name="Myridakis A.I."/>
            <person name="Kouvelis V.N."/>
        </authorList>
    </citation>
    <scope>NUCLEOTIDE SEQUENCE [LARGE SCALE GENOMIC DNA]</scope>
    <source>
        <strain evidence="3 4">ATHUM6906</strain>
    </source>
</reference>
<evidence type="ECO:0000313" key="4">
    <source>
        <dbReference type="Proteomes" id="UP001338125"/>
    </source>
</evidence>
<feature type="domain" description="Phospholipase/carboxylesterase/thioesterase" evidence="2">
    <location>
        <begin position="22"/>
        <end position="184"/>
    </location>
</feature>
<dbReference type="SUPFAM" id="SSF53474">
    <property type="entry name" value="alpha/beta-Hydrolases"/>
    <property type="match status" value="1"/>
</dbReference>
<evidence type="ECO:0000259" key="2">
    <source>
        <dbReference type="Pfam" id="PF02230"/>
    </source>
</evidence>
<evidence type="ECO:0000256" key="1">
    <source>
        <dbReference type="ARBA" id="ARBA00006499"/>
    </source>
</evidence>
<dbReference type="InterPro" id="IPR029058">
    <property type="entry name" value="AB_hydrolase_fold"/>
</dbReference>
<dbReference type="PANTHER" id="PTHR10655">
    <property type="entry name" value="LYSOPHOSPHOLIPASE-RELATED"/>
    <property type="match status" value="1"/>
</dbReference>
<accession>A0ABR0SLD7</accession>
<dbReference type="Pfam" id="PF02230">
    <property type="entry name" value="Abhydrolase_2"/>
    <property type="match status" value="1"/>
</dbReference>